<feature type="compositionally biased region" description="Basic and acidic residues" evidence="5">
    <location>
        <begin position="50"/>
        <end position="64"/>
    </location>
</feature>
<sequence>MPLVASVYELAPAASCPSTEPTCKLAEKDAEPGAAAAVSPAQLAAAERAGPAKETRSNGLDKGKLPAPPQPRKQVVTDTTEPDSSKETEATAAAASAASGAKGAGTSSGPKAARPNDPSHRHLGGSPRAAMTSSLRSLMNSRVGQLFLRSVDRALDKSEELMNRYLPLTEKELAALTMEGLDASTAEHHRKGCFVRLGSLSTSLRNRAFMLILNKLRQTRQNTHENLSQLHQTINLIEHIQQEKRLPGSQEKLHSMWEQWSQKQEVGLQTEPRGSKDSGSSACSSTDHNSQASSSKDRNSTQLEVESKTLAMSRSLSQQLQATYLNLLSNVRGLPTHLQEKMQQVHQNMAELHGYFSSANSFQELSGNVLSQSREKVAKAWEALDEVMDFLLQNPPVTWLVESLVSLEGELLETEEKPDILKVLKHYEPQDCKDD</sequence>
<comment type="similarity">
    <text evidence="2 4">Belongs to the perilipin family.</text>
</comment>
<dbReference type="Gene3D" id="3.30.720.170">
    <property type="entry name" value="Perilipin, alpha-beta domain"/>
    <property type="match status" value="1"/>
</dbReference>
<dbReference type="PANTHER" id="PTHR14024">
    <property type="entry name" value="PERILIPIN"/>
    <property type="match status" value="1"/>
</dbReference>
<dbReference type="Gene3D" id="1.20.120.340">
    <property type="entry name" value="Flagellar protein FliS"/>
    <property type="match status" value="1"/>
</dbReference>
<dbReference type="GO" id="GO:0005829">
    <property type="term" value="C:cytosol"/>
    <property type="evidence" value="ECO:0007669"/>
    <property type="project" value="TreeGrafter"/>
</dbReference>
<dbReference type="GO" id="GO:0010890">
    <property type="term" value="P:positive regulation of triglyceride storage"/>
    <property type="evidence" value="ECO:0007669"/>
    <property type="project" value="TreeGrafter"/>
</dbReference>
<evidence type="ECO:0000256" key="5">
    <source>
        <dbReference type="SAM" id="MobiDB-lite"/>
    </source>
</evidence>
<keyword evidence="7" id="KW-1185">Reference proteome</keyword>
<comment type="caution">
    <text evidence="6">The sequence shown here is derived from an EMBL/GenBank/DDBJ whole genome shotgun (WGS) entry which is preliminary data.</text>
</comment>
<feature type="compositionally biased region" description="Polar residues" evidence="5">
    <location>
        <begin position="286"/>
        <end position="303"/>
    </location>
</feature>
<accession>A0A9D3X8G1</accession>
<feature type="compositionally biased region" description="Low complexity" evidence="5">
    <location>
        <begin position="90"/>
        <end position="113"/>
    </location>
</feature>
<feature type="region of interest" description="Disordered" evidence="5">
    <location>
        <begin position="261"/>
        <end position="303"/>
    </location>
</feature>
<proteinExistence type="inferred from homology"/>
<dbReference type="GO" id="GO:0005811">
    <property type="term" value="C:lipid droplet"/>
    <property type="evidence" value="ECO:0007669"/>
    <property type="project" value="UniProtKB-SubCell"/>
</dbReference>
<name>A0A9D3X8G1_9SAUR</name>
<keyword evidence="3" id="KW-0551">Lipid droplet</keyword>
<organism evidence="6 7">
    <name type="scientific">Mauremys mutica</name>
    <name type="common">yellowpond turtle</name>
    <dbReference type="NCBI Taxonomy" id="74926"/>
    <lineage>
        <taxon>Eukaryota</taxon>
        <taxon>Metazoa</taxon>
        <taxon>Chordata</taxon>
        <taxon>Craniata</taxon>
        <taxon>Vertebrata</taxon>
        <taxon>Euteleostomi</taxon>
        <taxon>Archelosauria</taxon>
        <taxon>Testudinata</taxon>
        <taxon>Testudines</taxon>
        <taxon>Cryptodira</taxon>
        <taxon>Durocryptodira</taxon>
        <taxon>Testudinoidea</taxon>
        <taxon>Geoemydidae</taxon>
        <taxon>Geoemydinae</taxon>
        <taxon>Mauremys</taxon>
    </lineage>
</organism>
<gene>
    <name evidence="6" type="ORF">KIL84_008818</name>
</gene>
<dbReference type="PANTHER" id="PTHR14024:SF11">
    <property type="entry name" value="PERILIPIN-3"/>
    <property type="match status" value="1"/>
</dbReference>
<dbReference type="AlphaFoldDB" id="A0A9D3X8G1"/>
<dbReference type="GO" id="GO:0019915">
    <property type="term" value="P:lipid storage"/>
    <property type="evidence" value="ECO:0007669"/>
    <property type="project" value="TreeGrafter"/>
</dbReference>
<dbReference type="PIRSF" id="PIRSF036881">
    <property type="entry name" value="PAT"/>
    <property type="match status" value="1"/>
</dbReference>
<evidence type="ECO:0000256" key="4">
    <source>
        <dbReference type="PIRNR" id="PIRNR036881"/>
    </source>
</evidence>
<feature type="region of interest" description="Disordered" evidence="5">
    <location>
        <begin position="15"/>
        <end position="129"/>
    </location>
</feature>
<evidence type="ECO:0000313" key="6">
    <source>
        <dbReference type="EMBL" id="KAH1174827.1"/>
    </source>
</evidence>
<dbReference type="EMBL" id="JAHDVG010000479">
    <property type="protein sequence ID" value="KAH1174827.1"/>
    <property type="molecule type" value="Genomic_DNA"/>
</dbReference>
<dbReference type="InterPro" id="IPR004279">
    <property type="entry name" value="Perilipin"/>
</dbReference>
<dbReference type="Proteomes" id="UP000827986">
    <property type="component" value="Unassembled WGS sequence"/>
</dbReference>
<dbReference type="Pfam" id="PF03036">
    <property type="entry name" value="Perilipin"/>
    <property type="match status" value="1"/>
</dbReference>
<feature type="compositionally biased region" description="Low complexity" evidence="5">
    <location>
        <begin position="32"/>
        <end position="46"/>
    </location>
</feature>
<evidence type="ECO:0000256" key="1">
    <source>
        <dbReference type="ARBA" id="ARBA00004502"/>
    </source>
</evidence>
<reference evidence="6" key="1">
    <citation type="submission" date="2021-09" db="EMBL/GenBank/DDBJ databases">
        <title>The genome of Mauremys mutica provides insights into the evolution of semi-aquatic lifestyle.</title>
        <authorList>
            <person name="Gong S."/>
            <person name="Gao Y."/>
        </authorList>
    </citation>
    <scope>NUCLEOTIDE SEQUENCE</scope>
    <source>
        <strain evidence="6">MM-2020</strain>
        <tissue evidence="6">Muscle</tissue>
    </source>
</reference>
<comment type="subcellular location">
    <subcellularLocation>
        <location evidence="1">Lipid droplet</location>
    </subcellularLocation>
</comment>
<evidence type="ECO:0000256" key="2">
    <source>
        <dbReference type="ARBA" id="ARBA00006311"/>
    </source>
</evidence>
<evidence type="ECO:0000313" key="7">
    <source>
        <dbReference type="Proteomes" id="UP000827986"/>
    </source>
</evidence>
<dbReference type="SUPFAM" id="SSF109775">
    <property type="entry name" value="Mannose-6-phosphate receptor binding protein 1 (Tip47), C-terminal domain"/>
    <property type="match status" value="1"/>
</dbReference>
<evidence type="ECO:0000256" key="3">
    <source>
        <dbReference type="ARBA" id="ARBA00022677"/>
    </source>
</evidence>
<protein>
    <recommendedName>
        <fullName evidence="4">Perilipin</fullName>
    </recommendedName>
</protein>